<dbReference type="Gene3D" id="2.60.120.10">
    <property type="entry name" value="Jelly Rolls"/>
    <property type="match status" value="1"/>
</dbReference>
<evidence type="ECO:0000259" key="2">
    <source>
        <dbReference type="PROSITE" id="PS50943"/>
    </source>
</evidence>
<keyword evidence="1" id="KW-0238">DNA-binding</keyword>
<dbReference type="InterPro" id="IPR001387">
    <property type="entry name" value="Cro/C1-type_HTH"/>
</dbReference>
<dbReference type="Pfam" id="PF07883">
    <property type="entry name" value="Cupin_2"/>
    <property type="match status" value="1"/>
</dbReference>
<dbReference type="GO" id="GO:0005829">
    <property type="term" value="C:cytosol"/>
    <property type="evidence" value="ECO:0007669"/>
    <property type="project" value="TreeGrafter"/>
</dbReference>
<dbReference type="CDD" id="cd02209">
    <property type="entry name" value="cupin_XRE_C"/>
    <property type="match status" value="1"/>
</dbReference>
<dbReference type="PANTHER" id="PTHR46797:SF1">
    <property type="entry name" value="METHYLPHOSPHONATE SYNTHASE"/>
    <property type="match status" value="1"/>
</dbReference>
<evidence type="ECO:0000256" key="1">
    <source>
        <dbReference type="ARBA" id="ARBA00023125"/>
    </source>
</evidence>
<dbReference type="InterPro" id="IPR010982">
    <property type="entry name" value="Lambda_DNA-bd_dom_sf"/>
</dbReference>
<dbReference type="SUPFAM" id="SSF51182">
    <property type="entry name" value="RmlC-like cupins"/>
    <property type="match status" value="1"/>
</dbReference>
<dbReference type="GO" id="GO:0003700">
    <property type="term" value="F:DNA-binding transcription factor activity"/>
    <property type="evidence" value="ECO:0007669"/>
    <property type="project" value="TreeGrafter"/>
</dbReference>
<evidence type="ECO:0000313" key="3">
    <source>
        <dbReference type="EMBL" id="PLW83625.1"/>
    </source>
</evidence>
<protein>
    <submittedName>
        <fullName evidence="3">XRE family transcriptional regulator</fullName>
    </submittedName>
</protein>
<dbReference type="CDD" id="cd00093">
    <property type="entry name" value="HTH_XRE"/>
    <property type="match status" value="1"/>
</dbReference>
<dbReference type="SMART" id="SM00530">
    <property type="entry name" value="HTH_XRE"/>
    <property type="match status" value="1"/>
</dbReference>
<dbReference type="InterPro" id="IPR013096">
    <property type="entry name" value="Cupin_2"/>
</dbReference>
<accession>A0A2N5Y5F3</accession>
<dbReference type="RefSeq" id="WP_146003546.1">
    <property type="nucleotide sequence ID" value="NZ_PKLZ01000002.1"/>
</dbReference>
<evidence type="ECO:0000313" key="4">
    <source>
        <dbReference type="Proteomes" id="UP000234845"/>
    </source>
</evidence>
<dbReference type="Gene3D" id="1.10.260.40">
    <property type="entry name" value="lambda repressor-like DNA-binding domains"/>
    <property type="match status" value="1"/>
</dbReference>
<dbReference type="SUPFAM" id="SSF47413">
    <property type="entry name" value="lambda repressor-like DNA-binding domains"/>
    <property type="match status" value="1"/>
</dbReference>
<dbReference type="GO" id="GO:0003677">
    <property type="term" value="F:DNA binding"/>
    <property type="evidence" value="ECO:0007669"/>
    <property type="project" value="UniProtKB-KW"/>
</dbReference>
<organism evidence="3 4">
    <name type="scientific">Kineobactrum sediminis</name>
    <dbReference type="NCBI Taxonomy" id="1905677"/>
    <lineage>
        <taxon>Bacteria</taxon>
        <taxon>Pseudomonadati</taxon>
        <taxon>Pseudomonadota</taxon>
        <taxon>Gammaproteobacteria</taxon>
        <taxon>Cellvibrionales</taxon>
        <taxon>Halieaceae</taxon>
        <taxon>Kineobactrum</taxon>
    </lineage>
</organism>
<dbReference type="InterPro" id="IPR011051">
    <property type="entry name" value="RmlC_Cupin_sf"/>
</dbReference>
<comment type="caution">
    <text evidence="3">The sequence shown here is derived from an EMBL/GenBank/DDBJ whole genome shotgun (WGS) entry which is preliminary data.</text>
</comment>
<dbReference type="Pfam" id="PF01381">
    <property type="entry name" value="HTH_3"/>
    <property type="match status" value="1"/>
</dbReference>
<dbReference type="InterPro" id="IPR050807">
    <property type="entry name" value="TransReg_Diox_bact_type"/>
</dbReference>
<reference evidence="4" key="1">
    <citation type="submission" date="2017-11" db="EMBL/GenBank/DDBJ databases">
        <title>The draft genome sequence of Chromatocurvus sp. F02.</title>
        <authorList>
            <person name="Du Z.-J."/>
            <person name="Chang Y.-Q."/>
        </authorList>
    </citation>
    <scope>NUCLEOTIDE SEQUENCE [LARGE SCALE GENOMIC DNA]</scope>
    <source>
        <strain evidence="4">F02</strain>
    </source>
</reference>
<sequence>MEKKQNSMMKRSIGGLLKARRLEQKLTLQEVAKRAELSAAFLSQAERGKATPSIVSLINIARALGTDIHYFISPPSPAELVSKGDDPQYLNIDSPVSYRVLNASIPNQQMSALLMEIPPGVELPTVHREEGEDIFYIISGEVEQLIGDKVFSLKAGDCVHMNTQLDHNIVNKGDSTATILWAGTPVLLPVA</sequence>
<keyword evidence="4" id="KW-1185">Reference proteome</keyword>
<dbReference type="InterPro" id="IPR014710">
    <property type="entry name" value="RmlC-like_jellyroll"/>
</dbReference>
<dbReference type="PROSITE" id="PS50943">
    <property type="entry name" value="HTH_CROC1"/>
    <property type="match status" value="1"/>
</dbReference>
<proteinExistence type="predicted"/>
<gene>
    <name evidence="3" type="ORF">CWI75_04550</name>
</gene>
<dbReference type="PANTHER" id="PTHR46797">
    <property type="entry name" value="HTH-TYPE TRANSCRIPTIONAL REGULATOR"/>
    <property type="match status" value="1"/>
</dbReference>
<dbReference type="OrthoDB" id="9805356at2"/>
<dbReference type="Proteomes" id="UP000234845">
    <property type="component" value="Unassembled WGS sequence"/>
</dbReference>
<dbReference type="AlphaFoldDB" id="A0A2N5Y5F3"/>
<dbReference type="EMBL" id="PKLZ01000002">
    <property type="protein sequence ID" value="PLW83625.1"/>
    <property type="molecule type" value="Genomic_DNA"/>
</dbReference>
<name>A0A2N5Y5F3_9GAMM</name>
<feature type="domain" description="HTH cro/C1-type" evidence="2">
    <location>
        <begin position="17"/>
        <end position="71"/>
    </location>
</feature>